<dbReference type="Gene3D" id="3.40.50.150">
    <property type="entry name" value="Vaccinia Virus protein VP39"/>
    <property type="match status" value="1"/>
</dbReference>
<feature type="domain" description="Methyltransferase type 11" evidence="2">
    <location>
        <begin position="54"/>
        <end position="150"/>
    </location>
</feature>
<dbReference type="InterPro" id="IPR029063">
    <property type="entry name" value="SAM-dependent_MTases_sf"/>
</dbReference>
<dbReference type="InterPro" id="IPR013216">
    <property type="entry name" value="Methyltransf_11"/>
</dbReference>
<evidence type="ECO:0000313" key="4">
    <source>
        <dbReference type="Proteomes" id="UP001223144"/>
    </source>
</evidence>
<organism evidence="3 4">
    <name type="scientific">Streptomyces chengmaiensis</name>
    <dbReference type="NCBI Taxonomy" id="3040919"/>
    <lineage>
        <taxon>Bacteria</taxon>
        <taxon>Bacillati</taxon>
        <taxon>Actinomycetota</taxon>
        <taxon>Actinomycetes</taxon>
        <taxon>Kitasatosporales</taxon>
        <taxon>Streptomycetaceae</taxon>
        <taxon>Streptomyces</taxon>
    </lineage>
</organism>
<protein>
    <submittedName>
        <fullName evidence="3">Methyltransferase domain-containing protein</fullName>
    </submittedName>
</protein>
<accession>A0ABT6HQB5</accession>
<name>A0ABT6HQB5_9ACTN</name>
<dbReference type="Proteomes" id="UP001223144">
    <property type="component" value="Unassembled WGS sequence"/>
</dbReference>
<dbReference type="PANTHER" id="PTHR44068:SF11">
    <property type="entry name" value="GERANYL DIPHOSPHATE 2-C-METHYLTRANSFERASE"/>
    <property type="match status" value="1"/>
</dbReference>
<keyword evidence="3" id="KW-0489">Methyltransferase</keyword>
<proteinExistence type="predicted"/>
<evidence type="ECO:0000256" key="1">
    <source>
        <dbReference type="ARBA" id="ARBA00022679"/>
    </source>
</evidence>
<keyword evidence="4" id="KW-1185">Reference proteome</keyword>
<evidence type="ECO:0000259" key="2">
    <source>
        <dbReference type="Pfam" id="PF08241"/>
    </source>
</evidence>
<comment type="caution">
    <text evidence="3">The sequence shown here is derived from an EMBL/GenBank/DDBJ whole genome shotgun (WGS) entry which is preliminary data.</text>
</comment>
<dbReference type="GO" id="GO:0008168">
    <property type="term" value="F:methyltransferase activity"/>
    <property type="evidence" value="ECO:0007669"/>
    <property type="project" value="UniProtKB-KW"/>
</dbReference>
<dbReference type="PANTHER" id="PTHR44068">
    <property type="entry name" value="ZGC:194242"/>
    <property type="match status" value="1"/>
</dbReference>
<dbReference type="GO" id="GO:0032259">
    <property type="term" value="P:methylation"/>
    <property type="evidence" value="ECO:0007669"/>
    <property type="project" value="UniProtKB-KW"/>
</dbReference>
<gene>
    <name evidence="3" type="ORF">QCN29_19350</name>
</gene>
<dbReference type="RefSeq" id="WP_279929580.1">
    <property type="nucleotide sequence ID" value="NZ_JARWBG010000022.1"/>
</dbReference>
<evidence type="ECO:0000313" key="3">
    <source>
        <dbReference type="EMBL" id="MDH2390908.1"/>
    </source>
</evidence>
<reference evidence="3 4" key="1">
    <citation type="submission" date="2023-04" db="EMBL/GenBank/DDBJ databases">
        <title>Streptomyces chengmaiensis sp. nov. isolated from the stem of mangrove plant in Hainan.</title>
        <authorList>
            <person name="Huang X."/>
            <person name="Zhou S."/>
            <person name="Chu X."/>
            <person name="Xie Y."/>
            <person name="Lin Y."/>
        </authorList>
    </citation>
    <scope>NUCLEOTIDE SEQUENCE [LARGE SCALE GENOMIC DNA]</scope>
    <source>
        <strain evidence="3 4">HNM0663</strain>
    </source>
</reference>
<sequence length="268" mass="27261">MNDGHKTLKACCAAAYHSSDVVPLLLGDAYHPGGAALTRRLADALAVAPGERVLDVASGRGATALLLADAYGVEVDGVDYSPAATALAQEAARAAGVADSVRFATGDAERLPYPDGAFDAAVCECALCTFPDKARAAAEFARILRPGGRLGLTDVTADADRLPPELTGLTARIACVADARTLTGPAGYESLLAGAGLRTTAAERHDDALLSMVDRIEARLTLLRMAAPDRLRAAGLDLDAAPAVLAAARAAVASGTLGYALLVAVKAD</sequence>
<dbReference type="SUPFAM" id="SSF53335">
    <property type="entry name" value="S-adenosyl-L-methionine-dependent methyltransferases"/>
    <property type="match status" value="1"/>
</dbReference>
<dbReference type="Pfam" id="PF08241">
    <property type="entry name" value="Methyltransf_11"/>
    <property type="match status" value="1"/>
</dbReference>
<dbReference type="EMBL" id="JARWBG010000022">
    <property type="protein sequence ID" value="MDH2390908.1"/>
    <property type="molecule type" value="Genomic_DNA"/>
</dbReference>
<dbReference type="InterPro" id="IPR050447">
    <property type="entry name" value="Erg6_SMT_methyltransf"/>
</dbReference>
<dbReference type="CDD" id="cd02440">
    <property type="entry name" value="AdoMet_MTases"/>
    <property type="match status" value="1"/>
</dbReference>
<keyword evidence="1" id="KW-0808">Transferase</keyword>